<sequence>MHLIHGKSPSPSRVAVSLSHFTLGRLWLSGSPDMKLQTRWHPAFIVFIAGYLRFWKGHRRGMEMVSL</sequence>
<dbReference type="Proteomes" id="UP000541558">
    <property type="component" value="Unassembled WGS sequence"/>
</dbReference>
<proteinExistence type="predicted"/>
<dbReference type="AlphaFoldDB" id="A0A8H5BQ69"/>
<keyword evidence="1" id="KW-1133">Transmembrane helix</keyword>
<organism evidence="2 3">
    <name type="scientific">Ephemerocybe angulata</name>
    <dbReference type="NCBI Taxonomy" id="980116"/>
    <lineage>
        <taxon>Eukaryota</taxon>
        <taxon>Fungi</taxon>
        <taxon>Dikarya</taxon>
        <taxon>Basidiomycota</taxon>
        <taxon>Agaricomycotina</taxon>
        <taxon>Agaricomycetes</taxon>
        <taxon>Agaricomycetidae</taxon>
        <taxon>Agaricales</taxon>
        <taxon>Agaricineae</taxon>
        <taxon>Psathyrellaceae</taxon>
        <taxon>Ephemerocybe</taxon>
    </lineage>
</organism>
<protein>
    <submittedName>
        <fullName evidence="2">Uncharacterized protein</fullName>
    </submittedName>
</protein>
<keyword evidence="1" id="KW-0472">Membrane</keyword>
<gene>
    <name evidence="2" type="ORF">D9611_000351</name>
</gene>
<accession>A0A8H5BQ69</accession>
<comment type="caution">
    <text evidence="2">The sequence shown here is derived from an EMBL/GenBank/DDBJ whole genome shotgun (WGS) entry which is preliminary data.</text>
</comment>
<name>A0A8H5BQ69_9AGAR</name>
<evidence type="ECO:0000313" key="3">
    <source>
        <dbReference type="Proteomes" id="UP000541558"/>
    </source>
</evidence>
<evidence type="ECO:0000256" key="1">
    <source>
        <dbReference type="SAM" id="Phobius"/>
    </source>
</evidence>
<evidence type="ECO:0000313" key="2">
    <source>
        <dbReference type="EMBL" id="KAF5326317.1"/>
    </source>
</evidence>
<feature type="transmembrane region" description="Helical" evidence="1">
    <location>
        <begin position="38"/>
        <end position="55"/>
    </location>
</feature>
<dbReference type="EMBL" id="JAACJK010000163">
    <property type="protein sequence ID" value="KAF5326317.1"/>
    <property type="molecule type" value="Genomic_DNA"/>
</dbReference>
<keyword evidence="1" id="KW-0812">Transmembrane</keyword>
<keyword evidence="3" id="KW-1185">Reference proteome</keyword>
<reference evidence="2 3" key="1">
    <citation type="journal article" date="2020" name="ISME J.">
        <title>Uncovering the hidden diversity of litter-decomposition mechanisms in mushroom-forming fungi.</title>
        <authorList>
            <person name="Floudas D."/>
            <person name="Bentzer J."/>
            <person name="Ahren D."/>
            <person name="Johansson T."/>
            <person name="Persson P."/>
            <person name="Tunlid A."/>
        </authorList>
    </citation>
    <scope>NUCLEOTIDE SEQUENCE [LARGE SCALE GENOMIC DNA]</scope>
    <source>
        <strain evidence="2 3">CBS 175.51</strain>
    </source>
</reference>